<name>A0ABP0FBZ8_CLALP</name>
<dbReference type="InterPro" id="IPR007015">
    <property type="entry name" value="DNA_pol_V/MYBBP1A"/>
</dbReference>
<protein>
    <submittedName>
        <fullName evidence="1">Uncharacterized protein</fullName>
    </submittedName>
</protein>
<dbReference type="EMBL" id="CAWYQH010000046">
    <property type="protein sequence ID" value="CAK8677228.1"/>
    <property type="molecule type" value="Genomic_DNA"/>
</dbReference>
<proteinExistence type="predicted"/>
<evidence type="ECO:0000313" key="2">
    <source>
        <dbReference type="Proteomes" id="UP001642483"/>
    </source>
</evidence>
<gene>
    <name evidence="1" type="ORF">CVLEPA_LOCUS6630</name>
</gene>
<dbReference type="Proteomes" id="UP001642483">
    <property type="component" value="Unassembled WGS sequence"/>
</dbReference>
<accession>A0ABP0FBZ8</accession>
<sequence length="117" mass="13258">MQLLLTCSKQHPTVCDTEFLKTSKWLPSKTKHKNIIASHSFKHLAQVIAKTTMYHPNIDQFAREIVTTIGSLGTDALGTFWDQHLTPTLFSSSPERKYLGFMLAVFSFDLISSKEVK</sequence>
<reference evidence="1 2" key="1">
    <citation type="submission" date="2024-02" db="EMBL/GenBank/DDBJ databases">
        <authorList>
            <person name="Daric V."/>
            <person name="Darras S."/>
        </authorList>
    </citation>
    <scope>NUCLEOTIDE SEQUENCE [LARGE SCALE GENOMIC DNA]</scope>
</reference>
<organism evidence="1 2">
    <name type="scientific">Clavelina lepadiformis</name>
    <name type="common">Light-bulb sea squirt</name>
    <name type="synonym">Ascidia lepadiformis</name>
    <dbReference type="NCBI Taxonomy" id="159417"/>
    <lineage>
        <taxon>Eukaryota</taxon>
        <taxon>Metazoa</taxon>
        <taxon>Chordata</taxon>
        <taxon>Tunicata</taxon>
        <taxon>Ascidiacea</taxon>
        <taxon>Aplousobranchia</taxon>
        <taxon>Clavelinidae</taxon>
        <taxon>Clavelina</taxon>
    </lineage>
</organism>
<comment type="caution">
    <text evidence="1">The sequence shown here is derived from an EMBL/GenBank/DDBJ whole genome shotgun (WGS) entry which is preliminary data.</text>
</comment>
<keyword evidence="2" id="KW-1185">Reference proteome</keyword>
<dbReference type="Pfam" id="PF04931">
    <property type="entry name" value="DNA_pol_phi"/>
    <property type="match status" value="1"/>
</dbReference>
<evidence type="ECO:0000313" key="1">
    <source>
        <dbReference type="EMBL" id="CAK8677228.1"/>
    </source>
</evidence>